<dbReference type="GO" id="GO:0005737">
    <property type="term" value="C:cytoplasm"/>
    <property type="evidence" value="ECO:0007669"/>
    <property type="project" value="TreeGrafter"/>
</dbReference>
<reference evidence="3 4" key="1">
    <citation type="submission" date="2019-02" db="EMBL/GenBank/DDBJ databases">
        <title>Deep-cultivation of Planctomycetes and their phenomic and genomic characterization uncovers novel biology.</title>
        <authorList>
            <person name="Wiegand S."/>
            <person name="Jogler M."/>
            <person name="Boedeker C."/>
            <person name="Pinto D."/>
            <person name="Vollmers J."/>
            <person name="Rivas-Marin E."/>
            <person name="Kohn T."/>
            <person name="Peeters S.H."/>
            <person name="Heuer A."/>
            <person name="Rast P."/>
            <person name="Oberbeckmann S."/>
            <person name="Bunk B."/>
            <person name="Jeske O."/>
            <person name="Meyerdierks A."/>
            <person name="Storesund J.E."/>
            <person name="Kallscheuer N."/>
            <person name="Luecker S."/>
            <person name="Lage O.M."/>
            <person name="Pohl T."/>
            <person name="Merkel B.J."/>
            <person name="Hornburger P."/>
            <person name="Mueller R.-W."/>
            <person name="Bruemmer F."/>
            <person name="Labrenz M."/>
            <person name="Spormann A.M."/>
            <person name="Op Den Camp H."/>
            <person name="Overmann J."/>
            <person name="Amann R."/>
            <person name="Jetten M.S.M."/>
            <person name="Mascher T."/>
            <person name="Medema M.H."/>
            <person name="Devos D.P."/>
            <person name="Kaster A.-K."/>
            <person name="Ovreas L."/>
            <person name="Rohde M."/>
            <person name="Galperin M.Y."/>
            <person name="Jogler C."/>
        </authorList>
    </citation>
    <scope>NUCLEOTIDE SEQUENCE [LARGE SCALE GENOMIC DNA]</scope>
    <source>
        <strain evidence="3 4">CA85</strain>
    </source>
</reference>
<evidence type="ECO:0000313" key="3">
    <source>
        <dbReference type="EMBL" id="TWT64975.1"/>
    </source>
</evidence>
<name>A0A5C5XSF4_9BACT</name>
<accession>A0A5C5XSF4</accession>
<dbReference type="OrthoDB" id="9794226at2"/>
<dbReference type="EC" id="1.4.99.6" evidence="3"/>
<gene>
    <name evidence="3" type="primary">dadA</name>
    <name evidence="3" type="ORF">CA85_33200</name>
</gene>
<dbReference type="Pfam" id="PF01266">
    <property type="entry name" value="DAO"/>
    <property type="match status" value="1"/>
</dbReference>
<dbReference type="InterPro" id="IPR036188">
    <property type="entry name" value="FAD/NAD-bd_sf"/>
</dbReference>
<dbReference type="PANTHER" id="PTHR13847:SF289">
    <property type="entry name" value="GLYCINE OXIDASE"/>
    <property type="match status" value="1"/>
</dbReference>
<evidence type="ECO:0000256" key="1">
    <source>
        <dbReference type="ARBA" id="ARBA00023002"/>
    </source>
</evidence>
<dbReference type="SUPFAM" id="SSF54373">
    <property type="entry name" value="FAD-linked reductases, C-terminal domain"/>
    <property type="match status" value="1"/>
</dbReference>
<feature type="domain" description="FAD dependent oxidoreductase" evidence="2">
    <location>
        <begin position="18"/>
        <end position="409"/>
    </location>
</feature>
<comment type="caution">
    <text evidence="3">The sequence shown here is derived from an EMBL/GenBank/DDBJ whole genome shotgun (WGS) entry which is preliminary data.</text>
</comment>
<dbReference type="AlphaFoldDB" id="A0A5C5XSF4"/>
<dbReference type="Gene3D" id="3.50.50.60">
    <property type="entry name" value="FAD/NAD(P)-binding domain"/>
    <property type="match status" value="2"/>
</dbReference>
<keyword evidence="4" id="KW-1185">Reference proteome</keyword>
<dbReference type="Gene3D" id="3.30.9.10">
    <property type="entry name" value="D-Amino Acid Oxidase, subunit A, domain 2"/>
    <property type="match status" value="1"/>
</dbReference>
<dbReference type="PANTHER" id="PTHR13847">
    <property type="entry name" value="SARCOSINE DEHYDROGENASE-RELATED"/>
    <property type="match status" value="1"/>
</dbReference>
<dbReference type="SUPFAM" id="SSF51905">
    <property type="entry name" value="FAD/NAD(P)-binding domain"/>
    <property type="match status" value="1"/>
</dbReference>
<keyword evidence="1 3" id="KW-0560">Oxidoreductase</keyword>
<organism evidence="3 4">
    <name type="scientific">Allorhodopirellula solitaria</name>
    <dbReference type="NCBI Taxonomy" id="2527987"/>
    <lineage>
        <taxon>Bacteria</taxon>
        <taxon>Pseudomonadati</taxon>
        <taxon>Planctomycetota</taxon>
        <taxon>Planctomycetia</taxon>
        <taxon>Pirellulales</taxon>
        <taxon>Pirellulaceae</taxon>
        <taxon>Allorhodopirellula</taxon>
    </lineage>
</organism>
<sequence>MSNSRSRSPSQPNEDPVDVIIVGGGVIGCWTAFYLIERGVRVRIVERDTIGSGASFGNCGYISPSHVMPLCAPGAVAHTLPQILTGRGAISMAMRLDPTLWKWMFQFSRQCFEKPKTQAATARHALLRTSMSLYRGLVRDRGLDCQWHNSGLAMVHRGQRSFEEFQKTADVLASQYDVHATRFERDAMIEREPTLVDEIAGGWIFEGDSHAHPGQLMQWLRGRLADAGCQIVEGCEVTGLDVDNGKVTGIDTNHGMMRAEKYLIASGAEAPRFAKPLGCQIPVIPGKGYSMTFSSVDRAPQLPMIFEDSHVAVTPWGNQFRVGSTMRFAGYDRSIDPSRMQRILDDARSYLRTPLPKQPEAPWAGWRPMVYDDIPCLGPAPQVANAYVAAGHGMVGLSTGTGTGLLLAQQITGETPHIDPAPYALTRFGRPNGAIL</sequence>
<dbReference type="EMBL" id="SJPK01000008">
    <property type="protein sequence ID" value="TWT64975.1"/>
    <property type="molecule type" value="Genomic_DNA"/>
</dbReference>
<dbReference type="GO" id="GO:0016491">
    <property type="term" value="F:oxidoreductase activity"/>
    <property type="evidence" value="ECO:0007669"/>
    <property type="project" value="UniProtKB-KW"/>
</dbReference>
<proteinExistence type="predicted"/>
<dbReference type="Proteomes" id="UP000318053">
    <property type="component" value="Unassembled WGS sequence"/>
</dbReference>
<protein>
    <submittedName>
        <fullName evidence="3">D-amino acid dehydrogenase small subunit</fullName>
        <ecNumber evidence="3">1.4.99.6</ecNumber>
    </submittedName>
</protein>
<dbReference type="InterPro" id="IPR006076">
    <property type="entry name" value="FAD-dep_OxRdtase"/>
</dbReference>
<dbReference type="PROSITE" id="PS51257">
    <property type="entry name" value="PROKAR_LIPOPROTEIN"/>
    <property type="match status" value="1"/>
</dbReference>
<evidence type="ECO:0000313" key="4">
    <source>
        <dbReference type="Proteomes" id="UP000318053"/>
    </source>
</evidence>
<evidence type="ECO:0000259" key="2">
    <source>
        <dbReference type="Pfam" id="PF01266"/>
    </source>
</evidence>
<dbReference type="RefSeq" id="WP_146392254.1">
    <property type="nucleotide sequence ID" value="NZ_SJPK01000008.1"/>
</dbReference>